<evidence type="ECO:0000313" key="4">
    <source>
        <dbReference type="EMBL" id="KPP76952.1"/>
    </source>
</evidence>
<evidence type="ECO:0000256" key="2">
    <source>
        <dbReference type="ARBA" id="ARBA00022700"/>
    </source>
</evidence>
<comment type="similarity">
    <text evidence="1">Belongs to the RGS7BP/RGS9BP family.</text>
</comment>
<gene>
    <name evidence="4" type="ORF">Z043_103657</name>
</gene>
<proteinExistence type="inferred from homology"/>
<dbReference type="PANTHER" id="PTHR21029">
    <property type="entry name" value="R-SEVEN BINDING PROTEIN (R7BP) HOMOLOG"/>
    <property type="match status" value="1"/>
</dbReference>
<dbReference type="GO" id="GO:0009968">
    <property type="term" value="P:negative regulation of signal transduction"/>
    <property type="evidence" value="ECO:0007669"/>
    <property type="project" value="UniProtKB-KW"/>
</dbReference>
<dbReference type="AlphaFoldDB" id="A0A0P7UR83"/>
<organism evidence="4 5">
    <name type="scientific">Scleropages formosus</name>
    <name type="common">Asian bonytongue</name>
    <name type="synonym">Osteoglossum formosum</name>
    <dbReference type="NCBI Taxonomy" id="113540"/>
    <lineage>
        <taxon>Eukaryota</taxon>
        <taxon>Metazoa</taxon>
        <taxon>Chordata</taxon>
        <taxon>Craniata</taxon>
        <taxon>Vertebrata</taxon>
        <taxon>Euteleostomi</taxon>
        <taxon>Actinopterygii</taxon>
        <taxon>Neopterygii</taxon>
        <taxon>Teleostei</taxon>
        <taxon>Osteoglossocephala</taxon>
        <taxon>Osteoglossomorpha</taxon>
        <taxon>Osteoglossiformes</taxon>
        <taxon>Osteoglossidae</taxon>
        <taxon>Scleropages</taxon>
    </lineage>
</organism>
<name>A0A0P7UR83_SCLFO</name>
<reference evidence="4 5" key="1">
    <citation type="submission" date="2015-08" db="EMBL/GenBank/DDBJ databases">
        <title>The genome of the Asian arowana (Scleropages formosus).</title>
        <authorList>
            <person name="Tan M.H."/>
            <person name="Gan H.M."/>
            <person name="Croft L.J."/>
            <person name="Austin C.M."/>
        </authorList>
    </citation>
    <scope>NUCLEOTIDE SEQUENCE [LARGE SCALE GENOMIC DNA]</scope>
    <source>
        <strain evidence="4">Aro1</strain>
    </source>
</reference>
<protein>
    <submittedName>
        <fullName evidence="4">Regulator of G-protein signaling 9-binding protein-like</fullName>
    </submittedName>
</protein>
<evidence type="ECO:0000256" key="1">
    <source>
        <dbReference type="ARBA" id="ARBA00007457"/>
    </source>
</evidence>
<dbReference type="Proteomes" id="UP000034805">
    <property type="component" value="Unassembled WGS sequence"/>
</dbReference>
<evidence type="ECO:0000256" key="3">
    <source>
        <dbReference type="SAM" id="MobiDB-lite"/>
    </source>
</evidence>
<keyword evidence="2" id="KW-0734">Signal transduction inhibitor</keyword>
<feature type="region of interest" description="Disordered" evidence="3">
    <location>
        <begin position="20"/>
        <end position="44"/>
    </location>
</feature>
<sequence>MRHVGDGPVASKIPLGATLQVSKKPQLGEEHRGSRCPAYAQGQWDPEPPDLMKAPFLHAPIRHQTVGQRVTMNRWRKSVGEIQARRRAVAECTRAQVAFSRVTACFQQLATCVGSSSDCSRLREELEDTRALAHNLCMGLQKRLTALLTEGDLVQEDRERVERLWVLFLSGLEIFQQDLHKVVLLQDFFPLKQPRDRRMLVNTGGTSEGSSSGQVVARVAGVPIPWPKEEAGPCPDLGTHIIQLETMAQEMLRKVNVPFWSVEATQEAWAEGCDNEQDDEEVVEEMSVETVTTEGGRLAGCCHYPGCRILCMLH</sequence>
<dbReference type="InterPro" id="IPR026512">
    <property type="entry name" value="RGS7BP/RGS9BP"/>
</dbReference>
<comment type="caution">
    <text evidence="4">The sequence shown here is derived from an EMBL/GenBank/DDBJ whole genome shotgun (WGS) entry which is preliminary data.</text>
</comment>
<dbReference type="EMBL" id="JARO02000941">
    <property type="protein sequence ID" value="KPP76952.1"/>
    <property type="molecule type" value="Genomic_DNA"/>
</dbReference>
<evidence type="ECO:0000313" key="5">
    <source>
        <dbReference type="Proteomes" id="UP000034805"/>
    </source>
</evidence>
<accession>A0A0P7UR83</accession>